<evidence type="ECO:0000313" key="3">
    <source>
        <dbReference type="Proteomes" id="UP001596472"/>
    </source>
</evidence>
<feature type="transmembrane region" description="Helical" evidence="1">
    <location>
        <begin position="144"/>
        <end position="170"/>
    </location>
</feature>
<name>A0ABW2L9V1_9BACT</name>
<organism evidence="2 3">
    <name type="scientific">Haloferula chungangensis</name>
    <dbReference type="NCBI Taxonomy" id="1048331"/>
    <lineage>
        <taxon>Bacteria</taxon>
        <taxon>Pseudomonadati</taxon>
        <taxon>Verrucomicrobiota</taxon>
        <taxon>Verrucomicrobiia</taxon>
        <taxon>Verrucomicrobiales</taxon>
        <taxon>Verrucomicrobiaceae</taxon>
        <taxon>Haloferula</taxon>
    </lineage>
</organism>
<dbReference type="RefSeq" id="WP_379713635.1">
    <property type="nucleotide sequence ID" value="NZ_JBHTBS010000007.1"/>
</dbReference>
<feature type="transmembrane region" description="Helical" evidence="1">
    <location>
        <begin position="15"/>
        <end position="34"/>
    </location>
</feature>
<protein>
    <submittedName>
        <fullName evidence="2">Uncharacterized protein</fullName>
    </submittedName>
</protein>
<keyword evidence="1" id="KW-1133">Transmembrane helix</keyword>
<sequence>MKWLTGSMLRERRSVVYAITCGIWLEVFLYCVLHDQYLIRIAPEHFTVYHAPVWGIENTNLTLLAFAWAFKASIGPGLLLGLAAVFVGRAGTRPKMPVKRMLKVVAGLIVITELAGLAAGAYAWRTGEMIFPEIIYPEETRPLITTQTIQLVCYLVGALSSAGFLVWVGWWRRRRLAEN</sequence>
<dbReference type="EMBL" id="JBHTBS010000007">
    <property type="protein sequence ID" value="MFC7338375.1"/>
    <property type="molecule type" value="Genomic_DNA"/>
</dbReference>
<proteinExistence type="predicted"/>
<keyword evidence="1" id="KW-0472">Membrane</keyword>
<evidence type="ECO:0000256" key="1">
    <source>
        <dbReference type="SAM" id="Phobius"/>
    </source>
</evidence>
<dbReference type="Proteomes" id="UP001596472">
    <property type="component" value="Unassembled WGS sequence"/>
</dbReference>
<feature type="transmembrane region" description="Helical" evidence="1">
    <location>
        <begin position="74"/>
        <end position="92"/>
    </location>
</feature>
<comment type="caution">
    <text evidence="2">The sequence shown here is derived from an EMBL/GenBank/DDBJ whole genome shotgun (WGS) entry which is preliminary data.</text>
</comment>
<evidence type="ECO:0000313" key="2">
    <source>
        <dbReference type="EMBL" id="MFC7338375.1"/>
    </source>
</evidence>
<reference evidence="3" key="1">
    <citation type="journal article" date="2019" name="Int. J. Syst. Evol. Microbiol.">
        <title>The Global Catalogue of Microorganisms (GCM) 10K type strain sequencing project: providing services to taxonomists for standard genome sequencing and annotation.</title>
        <authorList>
            <consortium name="The Broad Institute Genomics Platform"/>
            <consortium name="The Broad Institute Genome Sequencing Center for Infectious Disease"/>
            <person name="Wu L."/>
            <person name="Ma J."/>
        </authorList>
    </citation>
    <scope>NUCLEOTIDE SEQUENCE [LARGE SCALE GENOMIC DNA]</scope>
    <source>
        <strain evidence="3">CGMCC 4.1467</strain>
    </source>
</reference>
<feature type="transmembrane region" description="Helical" evidence="1">
    <location>
        <begin position="104"/>
        <end position="124"/>
    </location>
</feature>
<keyword evidence="1" id="KW-0812">Transmembrane</keyword>
<accession>A0ABW2L9V1</accession>
<gene>
    <name evidence="2" type="ORF">ACFQY0_14370</name>
</gene>
<keyword evidence="3" id="KW-1185">Reference proteome</keyword>